<sequence length="452" mass="52655">MVLASKAKIDPNYPPGPKHHWLMGVVSEYTRNPIGFMSECAKEYGDIVYWQWPLLSFYQLNHPDHIEEVLVKKNNLFSKHLSLQILQRMFGNGLLSSEGDFWQRQRRLTQPAFHRDRIFSYGEVMVDYTNRLLTNWSDGKIIAIHEEMMHLTLEIVAKTLFGAEVTEVETVEKIMQISMAYFDDRNNNFLLFVIPDWVPLPHNLRFQKAAQQFDEIIYPIIQRRRESGEDQGDLLSMLLQMQDENGNRMSDKQLRDEAVTLFIAGHETTALAISWGWYLLSQHPEIEQKLHVELQTVLAGRTPTFADLPQLPYTDRVIMEIMRLYPPAWAMVRTALEDCEIAGYPVRAGDSMIMSQWIMHRDSRYFDQPEVFNPDRWEGDLAKRIPTFAYFPFGGGPRICIGQSFAKMEAVLLLATISQKFRLTLMPDQEITPWPAFSLRPKYGMKMLLNQR</sequence>
<evidence type="ECO:0000256" key="1">
    <source>
        <dbReference type="ARBA" id="ARBA00010617"/>
    </source>
</evidence>
<dbReference type="InterPro" id="IPR002401">
    <property type="entry name" value="Cyt_P450_E_grp-I"/>
</dbReference>
<dbReference type="PRINTS" id="PR00385">
    <property type="entry name" value="P450"/>
</dbReference>
<dbReference type="PRINTS" id="PR00463">
    <property type="entry name" value="EP450I"/>
</dbReference>
<dbReference type="Proteomes" id="UP000010475">
    <property type="component" value="Chromosome"/>
</dbReference>
<keyword evidence="10" id="KW-1185">Reference proteome</keyword>
<dbReference type="HOGENOM" id="CLU_001570_5_1_3"/>
<evidence type="ECO:0000256" key="5">
    <source>
        <dbReference type="ARBA" id="ARBA00023004"/>
    </source>
</evidence>
<evidence type="ECO:0000313" key="9">
    <source>
        <dbReference type="EMBL" id="AFZ23787.1"/>
    </source>
</evidence>
<reference evidence="9 10" key="1">
    <citation type="submission" date="2012-06" db="EMBL/GenBank/DDBJ databases">
        <title>Finished chromosome of genome of Cylindrospermum stagnale PCC 7417.</title>
        <authorList>
            <consortium name="US DOE Joint Genome Institute"/>
            <person name="Gugger M."/>
            <person name="Coursin T."/>
            <person name="Rippka R."/>
            <person name="Tandeau De Marsac N."/>
            <person name="Huntemann M."/>
            <person name="Wei C.-L."/>
            <person name="Han J."/>
            <person name="Detter J.C."/>
            <person name="Han C."/>
            <person name="Tapia R."/>
            <person name="Chen A."/>
            <person name="Kyrpides N."/>
            <person name="Mavromatis K."/>
            <person name="Markowitz V."/>
            <person name="Szeto E."/>
            <person name="Ivanova N."/>
            <person name="Pagani I."/>
            <person name="Pati A."/>
            <person name="Goodwin L."/>
            <person name="Nordberg H.P."/>
            <person name="Cantor M.N."/>
            <person name="Hua S.X."/>
            <person name="Woyke T."/>
            <person name="Kerfeld C.A."/>
        </authorList>
    </citation>
    <scope>NUCLEOTIDE SEQUENCE [LARGE SCALE GENOMIC DNA]</scope>
    <source>
        <strain evidence="9 10">PCC 7417</strain>
    </source>
</reference>
<dbReference type="InterPro" id="IPR017972">
    <property type="entry name" value="Cyt_P450_CS"/>
</dbReference>
<dbReference type="SUPFAM" id="SSF48264">
    <property type="entry name" value="Cytochrome P450"/>
    <property type="match status" value="1"/>
</dbReference>
<dbReference type="PROSITE" id="PS00086">
    <property type="entry name" value="CYTOCHROME_P450"/>
    <property type="match status" value="1"/>
</dbReference>
<keyword evidence="6 8" id="KW-0503">Monooxygenase</keyword>
<dbReference type="InterPro" id="IPR001128">
    <property type="entry name" value="Cyt_P450"/>
</dbReference>
<dbReference type="AlphaFoldDB" id="K9WW86"/>
<gene>
    <name evidence="9" type="ORF">Cylst_1503</name>
</gene>
<dbReference type="CDD" id="cd20620">
    <property type="entry name" value="CYP132-like"/>
    <property type="match status" value="1"/>
</dbReference>
<dbReference type="PANTHER" id="PTHR24291:SF50">
    <property type="entry name" value="BIFUNCTIONAL ALBAFLAVENONE MONOOXYGENASE_TERPENE SYNTHASE"/>
    <property type="match status" value="1"/>
</dbReference>
<keyword evidence="3 7" id="KW-0479">Metal-binding</keyword>
<protein>
    <submittedName>
        <fullName evidence="9">Cytochrome P450</fullName>
    </submittedName>
</protein>
<dbReference type="GO" id="GO:0005506">
    <property type="term" value="F:iron ion binding"/>
    <property type="evidence" value="ECO:0007669"/>
    <property type="project" value="InterPro"/>
</dbReference>
<comment type="cofactor">
    <cofactor evidence="7">
        <name>heme</name>
        <dbReference type="ChEBI" id="CHEBI:30413"/>
    </cofactor>
</comment>
<dbReference type="GO" id="GO:0016705">
    <property type="term" value="F:oxidoreductase activity, acting on paired donors, with incorporation or reduction of molecular oxygen"/>
    <property type="evidence" value="ECO:0007669"/>
    <property type="project" value="InterPro"/>
</dbReference>
<dbReference type="EMBL" id="CP003642">
    <property type="protein sequence ID" value="AFZ23787.1"/>
    <property type="molecule type" value="Genomic_DNA"/>
</dbReference>
<evidence type="ECO:0000256" key="7">
    <source>
        <dbReference type="PIRSR" id="PIRSR602401-1"/>
    </source>
</evidence>
<evidence type="ECO:0000256" key="8">
    <source>
        <dbReference type="RuleBase" id="RU000461"/>
    </source>
</evidence>
<dbReference type="PATRIC" id="fig|56107.3.peg.1695"/>
<feature type="binding site" description="axial binding residue" evidence="7">
    <location>
        <position position="400"/>
    </location>
    <ligand>
        <name>heme</name>
        <dbReference type="ChEBI" id="CHEBI:30413"/>
    </ligand>
    <ligandPart>
        <name>Fe</name>
        <dbReference type="ChEBI" id="CHEBI:18248"/>
    </ligandPart>
</feature>
<keyword evidence="5 7" id="KW-0408">Iron</keyword>
<dbReference type="GO" id="GO:0020037">
    <property type="term" value="F:heme binding"/>
    <property type="evidence" value="ECO:0007669"/>
    <property type="project" value="InterPro"/>
</dbReference>
<accession>K9WW86</accession>
<evidence type="ECO:0000313" key="10">
    <source>
        <dbReference type="Proteomes" id="UP000010475"/>
    </source>
</evidence>
<dbReference type="eggNOG" id="COG2124">
    <property type="taxonomic scope" value="Bacteria"/>
</dbReference>
<evidence type="ECO:0000256" key="4">
    <source>
        <dbReference type="ARBA" id="ARBA00023002"/>
    </source>
</evidence>
<comment type="similarity">
    <text evidence="1 8">Belongs to the cytochrome P450 family.</text>
</comment>
<evidence type="ECO:0000256" key="2">
    <source>
        <dbReference type="ARBA" id="ARBA00022617"/>
    </source>
</evidence>
<dbReference type="GO" id="GO:0004497">
    <property type="term" value="F:monooxygenase activity"/>
    <property type="evidence" value="ECO:0007669"/>
    <property type="project" value="UniProtKB-KW"/>
</dbReference>
<organism evidence="9 10">
    <name type="scientific">Cylindrospermum stagnale PCC 7417</name>
    <dbReference type="NCBI Taxonomy" id="56107"/>
    <lineage>
        <taxon>Bacteria</taxon>
        <taxon>Bacillati</taxon>
        <taxon>Cyanobacteriota</taxon>
        <taxon>Cyanophyceae</taxon>
        <taxon>Nostocales</taxon>
        <taxon>Nostocaceae</taxon>
        <taxon>Cylindrospermum</taxon>
    </lineage>
</organism>
<evidence type="ECO:0000256" key="6">
    <source>
        <dbReference type="ARBA" id="ARBA00023033"/>
    </source>
</evidence>
<keyword evidence="4 8" id="KW-0560">Oxidoreductase</keyword>
<keyword evidence="2 7" id="KW-0349">Heme</keyword>
<dbReference type="PANTHER" id="PTHR24291">
    <property type="entry name" value="CYTOCHROME P450 FAMILY 4"/>
    <property type="match status" value="1"/>
</dbReference>
<dbReference type="OrthoDB" id="446280at2"/>
<dbReference type="STRING" id="56107.Cylst_1503"/>
<dbReference type="Gene3D" id="1.10.630.10">
    <property type="entry name" value="Cytochrome P450"/>
    <property type="match status" value="1"/>
</dbReference>
<evidence type="ECO:0000256" key="3">
    <source>
        <dbReference type="ARBA" id="ARBA00022723"/>
    </source>
</evidence>
<proteinExistence type="inferred from homology"/>
<dbReference type="RefSeq" id="WP_015207043.1">
    <property type="nucleotide sequence ID" value="NC_019757.1"/>
</dbReference>
<dbReference type="Pfam" id="PF00067">
    <property type="entry name" value="p450"/>
    <property type="match status" value="1"/>
</dbReference>
<dbReference type="KEGG" id="csg:Cylst_1503"/>
<dbReference type="InterPro" id="IPR036396">
    <property type="entry name" value="Cyt_P450_sf"/>
</dbReference>
<dbReference type="InterPro" id="IPR050196">
    <property type="entry name" value="Cytochrome_P450_Monoox"/>
</dbReference>
<name>K9WW86_9NOST</name>